<keyword evidence="4 10" id="KW-0109">Calcium transport</keyword>
<comment type="caution">
    <text evidence="13">The sequence shown here is derived from an EMBL/GenBank/DDBJ whole genome shotgun (WGS) entry which is preliminary data.</text>
</comment>
<comment type="similarity">
    <text evidence="2 10">Belongs to the Ca(2+):cation antiporter (CaCA) (TC 2.A.19) family.</text>
</comment>
<feature type="domain" description="Sodium/calcium exchanger membrane region" evidence="12">
    <location>
        <begin position="67"/>
        <end position="221"/>
    </location>
</feature>
<dbReference type="InterPro" id="IPR004837">
    <property type="entry name" value="NaCa_Exmemb"/>
</dbReference>
<dbReference type="InterPro" id="IPR004798">
    <property type="entry name" value="CAX-like"/>
</dbReference>
<evidence type="ECO:0000256" key="7">
    <source>
        <dbReference type="ARBA" id="ARBA00022989"/>
    </source>
</evidence>
<keyword evidence="10" id="KW-0926">Vacuole</keyword>
<comment type="function">
    <text evidence="10">Has a role in promoting intracellular calcium ion sequestration via the exchange of calcium ions for hydrogen ions across the vacuolar membrane. Involved also in manganese ion homeostasis via its uptake into the vacuole.</text>
</comment>
<keyword evidence="9 10" id="KW-0472">Membrane</keyword>
<keyword evidence="14" id="KW-1185">Reference proteome</keyword>
<dbReference type="GO" id="GO:0000329">
    <property type="term" value="C:fungal-type vacuole membrane"/>
    <property type="evidence" value="ECO:0007669"/>
    <property type="project" value="TreeGrafter"/>
</dbReference>
<evidence type="ECO:0000313" key="14">
    <source>
        <dbReference type="Proteomes" id="UP000789508"/>
    </source>
</evidence>
<evidence type="ECO:0000256" key="1">
    <source>
        <dbReference type="ARBA" id="ARBA00004127"/>
    </source>
</evidence>
<keyword evidence="3 10" id="KW-0813">Transport</keyword>
<feature type="transmembrane region" description="Helical" evidence="10">
    <location>
        <begin position="311"/>
        <end position="337"/>
    </location>
</feature>
<keyword evidence="6 10" id="KW-0106">Calcium</keyword>
<feature type="transmembrane region" description="Helical" evidence="10">
    <location>
        <begin position="132"/>
        <end position="150"/>
    </location>
</feature>
<feature type="domain" description="Sodium/calcium exchanger membrane region" evidence="12">
    <location>
        <begin position="246"/>
        <end position="389"/>
    </location>
</feature>
<dbReference type="GO" id="GO:0012505">
    <property type="term" value="C:endomembrane system"/>
    <property type="evidence" value="ECO:0007669"/>
    <property type="project" value="UniProtKB-SubCell"/>
</dbReference>
<keyword evidence="8 10" id="KW-0406">Ion transport</keyword>
<dbReference type="PANTHER" id="PTHR31503">
    <property type="entry name" value="VACUOLAR CALCIUM ION TRANSPORTER"/>
    <property type="match status" value="1"/>
</dbReference>
<dbReference type="NCBIfam" id="TIGR00378">
    <property type="entry name" value="cax"/>
    <property type="match status" value="1"/>
</dbReference>
<reference evidence="13" key="1">
    <citation type="submission" date="2021-06" db="EMBL/GenBank/DDBJ databases">
        <authorList>
            <person name="Kallberg Y."/>
            <person name="Tangrot J."/>
            <person name="Rosling A."/>
        </authorList>
    </citation>
    <scope>NUCLEOTIDE SEQUENCE</scope>
    <source>
        <strain evidence="13">FL130A</strain>
    </source>
</reference>
<feature type="transmembrane region" description="Helical" evidence="10">
    <location>
        <begin position="171"/>
        <end position="189"/>
    </location>
</feature>
<dbReference type="GO" id="GO:0015369">
    <property type="term" value="F:calcium:proton antiporter activity"/>
    <property type="evidence" value="ECO:0007669"/>
    <property type="project" value="UniProtKB-UniRule"/>
</dbReference>
<sequence length="404" mass="43962">MNDQTPLLKNNNRHTYNNSHNIIDKNDDAEPTTYSSVKTLLCCSNFNYLLIFIPFGILSKLCGWSDTWVFCLNFMGIIPLANLLGFATEDISLRFGDTIGSLLNATFGNAVELIISVVALNNGLIRVVQASILGSVLSNLLLVQGVCFFLGGIRYSEQFFNVTAAQTSASLLALAMISLLIPAAFYTSVDSEKAIDGILNLSHGTAIVLLIIYIMYLVFQLKTHSHLYESETIDGDDSPQMTIYVSIGSLLIISIIVSITADYLVGSIEGLVESWNISRTFVGIVLIPIVGNAAEHVSSVTFALKNKMDLCIGVAIGSSMQIALGMTPLLVILGWFLGEPLTLFFESFETCVLVVAILIVNYLIADGKSNWLEGAMLLAAYVIIAMAFFFYPDDGQVSFIPKPV</sequence>
<evidence type="ECO:0000256" key="3">
    <source>
        <dbReference type="ARBA" id="ARBA00022448"/>
    </source>
</evidence>
<dbReference type="InterPro" id="IPR004713">
    <property type="entry name" value="CaH_exchang"/>
</dbReference>
<feature type="transmembrane region" description="Helical" evidence="10">
    <location>
        <begin position="67"/>
        <end position="87"/>
    </location>
</feature>
<dbReference type="GO" id="GO:0006874">
    <property type="term" value="P:intracellular calcium ion homeostasis"/>
    <property type="evidence" value="ECO:0007669"/>
    <property type="project" value="TreeGrafter"/>
</dbReference>
<evidence type="ECO:0000256" key="9">
    <source>
        <dbReference type="ARBA" id="ARBA00023136"/>
    </source>
</evidence>
<keyword evidence="5 10" id="KW-0812">Transmembrane</keyword>
<dbReference type="Pfam" id="PF01699">
    <property type="entry name" value="Na_Ca_ex"/>
    <property type="match status" value="2"/>
</dbReference>
<gene>
    <name evidence="13" type="ORF">ALEPTO_LOCUS7019</name>
</gene>
<keyword evidence="10" id="KW-0050">Antiport</keyword>
<dbReference type="Gene3D" id="1.20.1420.30">
    <property type="entry name" value="NCX, central ion-binding region"/>
    <property type="match status" value="1"/>
</dbReference>
<feature type="non-terminal residue" evidence="13">
    <location>
        <position position="404"/>
    </location>
</feature>
<dbReference type="EMBL" id="CAJVPS010002751">
    <property type="protein sequence ID" value="CAG8575630.1"/>
    <property type="molecule type" value="Genomic_DNA"/>
</dbReference>
<evidence type="ECO:0000256" key="4">
    <source>
        <dbReference type="ARBA" id="ARBA00022568"/>
    </source>
</evidence>
<feature type="region of interest" description="Disordered" evidence="11">
    <location>
        <begin position="1"/>
        <end position="24"/>
    </location>
</feature>
<dbReference type="InterPro" id="IPR044880">
    <property type="entry name" value="NCX_ion-bd_dom_sf"/>
</dbReference>
<dbReference type="OrthoDB" id="1699231at2759"/>
<dbReference type="AlphaFoldDB" id="A0A9N9G405"/>
<feature type="transmembrane region" description="Helical" evidence="10">
    <location>
        <begin position="343"/>
        <end position="364"/>
    </location>
</feature>
<evidence type="ECO:0000256" key="11">
    <source>
        <dbReference type="SAM" id="MobiDB-lite"/>
    </source>
</evidence>
<evidence type="ECO:0000256" key="10">
    <source>
        <dbReference type="RuleBase" id="RU365028"/>
    </source>
</evidence>
<feature type="transmembrane region" description="Helical" evidence="10">
    <location>
        <begin position="281"/>
        <end position="304"/>
    </location>
</feature>
<accession>A0A9N9G405</accession>
<feature type="transmembrane region" description="Helical" evidence="10">
    <location>
        <begin position="371"/>
        <end position="391"/>
    </location>
</feature>
<evidence type="ECO:0000256" key="2">
    <source>
        <dbReference type="ARBA" id="ARBA00008170"/>
    </source>
</evidence>
<feature type="transmembrane region" description="Helical" evidence="10">
    <location>
        <begin position="99"/>
        <end position="120"/>
    </location>
</feature>
<dbReference type="Proteomes" id="UP000789508">
    <property type="component" value="Unassembled WGS sequence"/>
</dbReference>
<feature type="transmembrane region" description="Helical" evidence="10">
    <location>
        <begin position="201"/>
        <end position="221"/>
    </location>
</feature>
<comment type="subcellular location">
    <subcellularLocation>
        <location evidence="1">Endomembrane system</location>
        <topology evidence="1">Multi-pass membrane protein</topology>
    </subcellularLocation>
    <subcellularLocation>
        <location evidence="10">Vacuole membrane</location>
    </subcellularLocation>
</comment>
<protein>
    <recommendedName>
        <fullName evidence="10">Vacuolar calcium ion transporter</fullName>
    </recommendedName>
</protein>
<feature type="transmembrane region" description="Helical" evidence="10">
    <location>
        <begin position="242"/>
        <end position="261"/>
    </location>
</feature>
<proteinExistence type="inferred from homology"/>
<evidence type="ECO:0000259" key="12">
    <source>
        <dbReference type="Pfam" id="PF01699"/>
    </source>
</evidence>
<dbReference type="PANTHER" id="PTHR31503:SF22">
    <property type="entry name" value="VACUOLAR CALCIUM ION TRANSPORTER"/>
    <property type="match status" value="1"/>
</dbReference>
<evidence type="ECO:0000256" key="8">
    <source>
        <dbReference type="ARBA" id="ARBA00023065"/>
    </source>
</evidence>
<evidence type="ECO:0000313" key="13">
    <source>
        <dbReference type="EMBL" id="CAG8575630.1"/>
    </source>
</evidence>
<feature type="transmembrane region" description="Helical" evidence="10">
    <location>
        <begin position="40"/>
        <end position="61"/>
    </location>
</feature>
<name>A0A9N9G405_9GLOM</name>
<evidence type="ECO:0000256" key="5">
    <source>
        <dbReference type="ARBA" id="ARBA00022692"/>
    </source>
</evidence>
<evidence type="ECO:0000256" key="6">
    <source>
        <dbReference type="ARBA" id="ARBA00022837"/>
    </source>
</evidence>
<dbReference type="NCBIfam" id="TIGR00846">
    <property type="entry name" value="caca2"/>
    <property type="match status" value="1"/>
</dbReference>
<organism evidence="13 14">
    <name type="scientific">Ambispora leptoticha</name>
    <dbReference type="NCBI Taxonomy" id="144679"/>
    <lineage>
        <taxon>Eukaryota</taxon>
        <taxon>Fungi</taxon>
        <taxon>Fungi incertae sedis</taxon>
        <taxon>Mucoromycota</taxon>
        <taxon>Glomeromycotina</taxon>
        <taxon>Glomeromycetes</taxon>
        <taxon>Archaeosporales</taxon>
        <taxon>Ambisporaceae</taxon>
        <taxon>Ambispora</taxon>
    </lineage>
</organism>
<keyword evidence="7 10" id="KW-1133">Transmembrane helix</keyword>